<keyword evidence="1" id="KW-0472">Membrane</keyword>
<keyword evidence="2" id="KW-0496">Mitochondrion</keyword>
<feature type="transmembrane region" description="Helical" evidence="1">
    <location>
        <begin position="12"/>
        <end position="42"/>
    </location>
</feature>
<gene>
    <name evidence="2" type="primary">secY</name>
</gene>
<feature type="transmembrane region" description="Helical" evidence="1">
    <location>
        <begin position="217"/>
        <end position="238"/>
    </location>
</feature>
<feature type="transmembrane region" description="Helical" evidence="1">
    <location>
        <begin position="62"/>
        <end position="81"/>
    </location>
</feature>
<evidence type="ECO:0000313" key="2">
    <source>
        <dbReference type="EMBL" id="AYO27608.1"/>
    </source>
</evidence>
<feature type="transmembrane region" description="Helical" evidence="1">
    <location>
        <begin position="101"/>
        <end position="121"/>
    </location>
</feature>
<keyword evidence="1" id="KW-0812">Transmembrane</keyword>
<name>A0A3G2QX27_9FLOR</name>
<geneLocation type="mitochondrion" evidence="2"/>
<dbReference type="RefSeq" id="YP_009546260.1">
    <property type="nucleotide sequence ID" value="NC_040155.1"/>
</dbReference>
<accession>A0A3G2QX27</accession>
<proteinExistence type="predicted"/>
<keyword evidence="1" id="KW-1133">Transmembrane helix</keyword>
<reference evidence="2" key="1">
    <citation type="journal article" date="2019" name="J. Phycol.">
        <title>Phylogenomics and multigene phylogenies decipher two new cryptic marine algae from California, Gelidium gabrielsonii and G. kathyanniae (Gelidiales, Rhodophyta).</title>
        <authorList>
            <person name="Boo G.H."/>
            <person name="Hughey J.R."/>
        </authorList>
    </citation>
    <scope>NUCLEOTIDE SEQUENCE</scope>
</reference>
<protein>
    <submittedName>
        <fullName evidence="2">SecY-independent transporter protein</fullName>
    </submittedName>
</protein>
<organism evidence="2">
    <name type="scientific">Gelidium gabrielsonii</name>
    <dbReference type="NCBI Taxonomy" id="2483892"/>
    <lineage>
        <taxon>Eukaryota</taxon>
        <taxon>Rhodophyta</taxon>
        <taxon>Florideophyceae</taxon>
        <taxon>Rhodymeniophycidae</taxon>
        <taxon>Gelidiales</taxon>
        <taxon>Gelidiaceae</taxon>
        <taxon>Gelidium</taxon>
    </lineage>
</organism>
<dbReference type="AlphaFoldDB" id="A0A3G2QX27"/>
<feature type="transmembrane region" description="Helical" evidence="1">
    <location>
        <begin position="161"/>
        <end position="183"/>
    </location>
</feature>
<sequence length="261" mass="31613">MFPIAVYSNELFYRICYVVISLVLIILIIINKFEVVILIEVIPLIYLDKKFTVVEVTDLIELLWFLIFSVSLLTLWPFIIFHLNQFFKSSWYMYQIYYIKFFLKQFFLVCVFSWVLNYFVILPNMLHLLIELKSSSNQFWILLTIDIQLNLLKYVVWVVEFQYLVNFVTLNTVFCLVSSKLFWTLNLKYDLIVNYRKLILFFFIFILYLMLPPDIIFQTLVFILFYLLFEFLYFFLCLKVTNQIIGQIYANFKTIIKKTSS</sequence>
<dbReference type="EMBL" id="MG922859">
    <property type="protein sequence ID" value="AYO27608.1"/>
    <property type="molecule type" value="Genomic_DNA"/>
</dbReference>
<feature type="transmembrane region" description="Helical" evidence="1">
    <location>
        <begin position="195"/>
        <end position="211"/>
    </location>
</feature>
<evidence type="ECO:0000256" key="1">
    <source>
        <dbReference type="SAM" id="Phobius"/>
    </source>
</evidence>
<dbReference type="GeneID" id="38572799"/>